<protein>
    <submittedName>
        <fullName evidence="9 10">Redox-sensitive transcriptional activator SoxR</fullName>
    </submittedName>
</protein>
<name>A0A9X3PKJ6_9ACTN</name>
<organism evidence="9 11">
    <name type="scientific">Glycomyces lechevalierae</name>
    <dbReference type="NCBI Taxonomy" id="256034"/>
    <lineage>
        <taxon>Bacteria</taxon>
        <taxon>Bacillati</taxon>
        <taxon>Actinomycetota</taxon>
        <taxon>Actinomycetes</taxon>
        <taxon>Glycomycetales</taxon>
        <taxon>Glycomycetaceae</taxon>
        <taxon>Glycomyces</taxon>
    </lineage>
</organism>
<feature type="domain" description="HTH merR-type" evidence="8">
    <location>
        <begin position="9"/>
        <end position="77"/>
    </location>
</feature>
<dbReference type="GO" id="GO:0051537">
    <property type="term" value="F:2 iron, 2 sulfur cluster binding"/>
    <property type="evidence" value="ECO:0007669"/>
    <property type="project" value="UniProtKB-KW"/>
</dbReference>
<dbReference type="NCBIfam" id="TIGR01950">
    <property type="entry name" value="SoxR"/>
    <property type="match status" value="1"/>
</dbReference>
<dbReference type="InterPro" id="IPR015358">
    <property type="entry name" value="Tscrpt_reg_MerR_DNA-bd"/>
</dbReference>
<dbReference type="InterPro" id="IPR000551">
    <property type="entry name" value="MerR-type_HTH_dom"/>
</dbReference>
<dbReference type="GO" id="GO:0006979">
    <property type="term" value="P:response to oxidative stress"/>
    <property type="evidence" value="ECO:0007669"/>
    <property type="project" value="InterPro"/>
</dbReference>
<evidence type="ECO:0000256" key="2">
    <source>
        <dbReference type="ARBA" id="ARBA00022723"/>
    </source>
</evidence>
<reference evidence="10 12" key="2">
    <citation type="submission" date="2023-07" db="EMBL/GenBank/DDBJ databases">
        <title>Sequencing the genomes of 1000 actinobacteria strains.</title>
        <authorList>
            <person name="Klenk H.-P."/>
        </authorList>
    </citation>
    <scope>NUCLEOTIDE SEQUENCE [LARGE SCALE GENOMIC DNA]</scope>
    <source>
        <strain evidence="10 12">DSM 44724</strain>
    </source>
</reference>
<keyword evidence="2" id="KW-0479">Metal-binding</keyword>
<evidence type="ECO:0000313" key="9">
    <source>
        <dbReference type="EMBL" id="MDA1385338.1"/>
    </source>
</evidence>
<keyword evidence="3" id="KW-0408">Iron</keyword>
<evidence type="ECO:0000256" key="3">
    <source>
        <dbReference type="ARBA" id="ARBA00023004"/>
    </source>
</evidence>
<dbReference type="Proteomes" id="UP001183604">
    <property type="component" value="Unassembled WGS sequence"/>
</dbReference>
<evidence type="ECO:0000256" key="6">
    <source>
        <dbReference type="ARBA" id="ARBA00023125"/>
    </source>
</evidence>
<dbReference type="PANTHER" id="PTHR30204">
    <property type="entry name" value="REDOX-CYCLING DRUG-SENSING TRANSCRIPTIONAL ACTIVATOR SOXR"/>
    <property type="match status" value="1"/>
</dbReference>
<evidence type="ECO:0000256" key="7">
    <source>
        <dbReference type="ARBA" id="ARBA00023163"/>
    </source>
</evidence>
<dbReference type="InterPro" id="IPR047057">
    <property type="entry name" value="MerR_fam"/>
</dbReference>
<dbReference type="Pfam" id="PF00376">
    <property type="entry name" value="MerR"/>
    <property type="match status" value="1"/>
</dbReference>
<dbReference type="PROSITE" id="PS50937">
    <property type="entry name" value="HTH_MERR_2"/>
    <property type="match status" value="1"/>
</dbReference>
<dbReference type="SUPFAM" id="SSF46955">
    <property type="entry name" value="Putative DNA-binding domain"/>
    <property type="match status" value="1"/>
</dbReference>
<dbReference type="Pfam" id="PF09278">
    <property type="entry name" value="MerR-DNA-bind"/>
    <property type="match status" value="1"/>
</dbReference>
<evidence type="ECO:0000313" key="10">
    <source>
        <dbReference type="EMBL" id="MDR7337045.1"/>
    </source>
</evidence>
<evidence type="ECO:0000256" key="5">
    <source>
        <dbReference type="ARBA" id="ARBA00023015"/>
    </source>
</evidence>
<evidence type="ECO:0000256" key="1">
    <source>
        <dbReference type="ARBA" id="ARBA00022714"/>
    </source>
</evidence>
<dbReference type="GO" id="GO:0046872">
    <property type="term" value="F:metal ion binding"/>
    <property type="evidence" value="ECO:0007669"/>
    <property type="project" value="UniProtKB-KW"/>
</dbReference>
<comment type="caution">
    <text evidence="9">The sequence shown here is derived from an EMBL/GenBank/DDBJ whole genome shotgun (WGS) entry which is preliminary data.</text>
</comment>
<reference evidence="9" key="1">
    <citation type="submission" date="2022-12" db="EMBL/GenBank/DDBJ databases">
        <title>Gycomyces niveus sp.nov., a novel actinomycete isolated from soil in Shouguang.</title>
        <authorList>
            <person name="Yang X."/>
        </authorList>
    </citation>
    <scope>NUCLEOTIDE SEQUENCE</scope>
    <source>
        <strain evidence="9">DSM 44724</strain>
    </source>
</reference>
<keyword evidence="1" id="KW-0001">2Fe-2S</keyword>
<dbReference type="Proteomes" id="UP001145799">
    <property type="component" value="Unassembled WGS sequence"/>
</dbReference>
<keyword evidence="12" id="KW-1185">Reference proteome</keyword>
<gene>
    <name evidence="9" type="primary">soxR</name>
    <name evidence="10" type="ORF">J2S69_000764</name>
    <name evidence="9" type="ORF">O2L01_10105</name>
</gene>
<dbReference type="EMBL" id="JAPZVQ010000004">
    <property type="protein sequence ID" value="MDA1385338.1"/>
    <property type="molecule type" value="Genomic_DNA"/>
</dbReference>
<dbReference type="PRINTS" id="PR00040">
    <property type="entry name" value="HTHMERR"/>
</dbReference>
<dbReference type="AlphaFoldDB" id="A0A9X3PKJ6"/>
<dbReference type="GO" id="GO:0003677">
    <property type="term" value="F:DNA binding"/>
    <property type="evidence" value="ECO:0007669"/>
    <property type="project" value="UniProtKB-KW"/>
</dbReference>
<dbReference type="PANTHER" id="PTHR30204:SF0">
    <property type="entry name" value="REDOX-SENSITIVE TRANSCRIPTIONAL ACTIVATOR SOXR"/>
    <property type="match status" value="1"/>
</dbReference>
<dbReference type="SMART" id="SM00422">
    <property type="entry name" value="HTH_MERR"/>
    <property type="match status" value="1"/>
</dbReference>
<dbReference type="RefSeq" id="WP_270121797.1">
    <property type="nucleotide sequence ID" value="NZ_BAAAOM010000002.1"/>
</dbReference>
<evidence type="ECO:0000256" key="4">
    <source>
        <dbReference type="ARBA" id="ARBA00023014"/>
    </source>
</evidence>
<accession>A0A9X3PKJ6</accession>
<dbReference type="GO" id="GO:0003700">
    <property type="term" value="F:DNA-binding transcription factor activity"/>
    <property type="evidence" value="ECO:0007669"/>
    <property type="project" value="InterPro"/>
</dbReference>
<evidence type="ECO:0000313" key="11">
    <source>
        <dbReference type="Proteomes" id="UP001145799"/>
    </source>
</evidence>
<keyword evidence="4" id="KW-0411">Iron-sulfur</keyword>
<dbReference type="PROSITE" id="PS00552">
    <property type="entry name" value="HTH_MERR_1"/>
    <property type="match status" value="1"/>
</dbReference>
<dbReference type="InterPro" id="IPR010211">
    <property type="entry name" value="Redox-sen_tscrpt-act_SoxR"/>
</dbReference>
<proteinExistence type="predicted"/>
<dbReference type="EMBL" id="JAVDYD010000001">
    <property type="protein sequence ID" value="MDR7337045.1"/>
    <property type="molecule type" value="Genomic_DNA"/>
</dbReference>
<dbReference type="InterPro" id="IPR009061">
    <property type="entry name" value="DNA-bd_dom_put_sf"/>
</dbReference>
<evidence type="ECO:0000313" key="12">
    <source>
        <dbReference type="Proteomes" id="UP001183604"/>
    </source>
</evidence>
<keyword evidence="6" id="KW-0238">DNA-binding</keyword>
<keyword evidence="7" id="KW-0804">Transcription</keyword>
<dbReference type="Gene3D" id="1.10.1660.10">
    <property type="match status" value="1"/>
</dbReference>
<keyword evidence="5" id="KW-0805">Transcription regulation</keyword>
<sequence length="151" mass="16706">MTSHDPAAMLTIGDFAARAGVAASALRYYETLGLISSVRTGGNQRRYRRAELRRVAFIRAARSIGLSLDEIKASLDRLPDGRIPDRADWQRLSTEWSARIEERIAHLRNLQEELDGCIGCGCLSISRCAIYNLSDELGEEGAGPRLGFRTP</sequence>
<evidence type="ECO:0000259" key="8">
    <source>
        <dbReference type="PROSITE" id="PS50937"/>
    </source>
</evidence>